<dbReference type="OrthoDB" id="5241887at2"/>
<name>A0A542ZEE0_9MICO</name>
<keyword evidence="2" id="KW-0812">Transmembrane</keyword>
<feature type="compositionally biased region" description="Low complexity" evidence="1">
    <location>
        <begin position="26"/>
        <end position="43"/>
    </location>
</feature>
<gene>
    <name evidence="3" type="ORF">FB474_0037</name>
</gene>
<dbReference type="InterPro" id="IPR021787">
    <property type="entry name" value="DUF3352"/>
</dbReference>
<dbReference type="EMBL" id="VFOQ01000001">
    <property type="protein sequence ID" value="TQL58703.1"/>
    <property type="molecule type" value="Genomic_DNA"/>
</dbReference>
<comment type="caution">
    <text evidence="3">The sequence shown here is derived from an EMBL/GenBank/DDBJ whole genome shotgun (WGS) entry which is preliminary data.</text>
</comment>
<evidence type="ECO:0000313" key="4">
    <source>
        <dbReference type="Proteomes" id="UP000319514"/>
    </source>
</evidence>
<protein>
    <submittedName>
        <fullName evidence="3">Uncharacterized protein DUF3352</fullName>
    </submittedName>
</protein>
<feature type="transmembrane region" description="Helical" evidence="2">
    <location>
        <begin position="56"/>
        <end position="77"/>
    </location>
</feature>
<evidence type="ECO:0000256" key="2">
    <source>
        <dbReference type="SAM" id="Phobius"/>
    </source>
</evidence>
<dbReference type="RefSeq" id="WP_141786808.1">
    <property type="nucleotide sequence ID" value="NZ_BAAAKX010000006.1"/>
</dbReference>
<keyword evidence="2" id="KW-1133">Transmembrane helix</keyword>
<dbReference type="Proteomes" id="UP000319514">
    <property type="component" value="Unassembled WGS sequence"/>
</dbReference>
<organism evidence="3 4">
    <name type="scientific">Oryzihumus leptocrescens</name>
    <dbReference type="NCBI Taxonomy" id="297536"/>
    <lineage>
        <taxon>Bacteria</taxon>
        <taxon>Bacillati</taxon>
        <taxon>Actinomycetota</taxon>
        <taxon>Actinomycetes</taxon>
        <taxon>Micrococcales</taxon>
        <taxon>Intrasporangiaceae</taxon>
        <taxon>Oryzihumus</taxon>
    </lineage>
</organism>
<keyword evidence="4" id="KW-1185">Reference proteome</keyword>
<keyword evidence="2" id="KW-0472">Membrane</keyword>
<evidence type="ECO:0000256" key="1">
    <source>
        <dbReference type="SAM" id="MobiDB-lite"/>
    </source>
</evidence>
<dbReference type="Pfam" id="PF11832">
    <property type="entry name" value="DUF3352"/>
    <property type="match status" value="1"/>
</dbReference>
<accession>A0A542ZEE0</accession>
<reference evidence="3 4" key="1">
    <citation type="submission" date="2019-06" db="EMBL/GenBank/DDBJ databases">
        <title>Sequencing the genomes of 1000 actinobacteria strains.</title>
        <authorList>
            <person name="Klenk H.-P."/>
        </authorList>
    </citation>
    <scope>NUCLEOTIDE SEQUENCE [LARGE SCALE GENOMIC DNA]</scope>
    <source>
        <strain evidence="3 4">DSM 18082</strain>
    </source>
</reference>
<dbReference type="AlphaFoldDB" id="A0A542ZEE0"/>
<feature type="region of interest" description="Disordered" evidence="1">
    <location>
        <begin position="1"/>
        <end position="48"/>
    </location>
</feature>
<evidence type="ECO:0000313" key="3">
    <source>
        <dbReference type="EMBL" id="TQL58703.1"/>
    </source>
</evidence>
<proteinExistence type="predicted"/>
<sequence>MSSYEPDPARPPGDSTPTEPTPVEPTPAEAAAAPVRPAVDPAPSEVAPARRRRGPVIWGIVALAVVALALTAAAFGMKLVGGGPQPDTLVPSTALAYLRVDTDPSIAQKVSAVRFLQKVPQVKGALDSGDPRKRLVDSLIERSGNKDLSYARDIEPWLGDRLAVAVLPPRSAGADPEPLVVVQVKDEAKARAGIAKLSAGDTDKPEVTFKDGYALLTSAGNGKAVTDAIAKGTLADSSTYAGDVAAVGDQGIASGWLDLAALAKAGAFKEVGGDPTKLSVNPFGSGDLKGAGRAAFALRFDADAVELVGVSRGATAVKKPATTAGSTITRLPADTAVALSVSGLDQVIGQAWDGILKGIGAQSPGEDVNGELKAMESQLGISLPGDLQTLLGRNLVLAVPDQDFASGDDPQFGARVTTDAAKADAVVTRLEHLAIQTGGELPIVHQAKGDQFYLASSRDYLGKLTADGTLGDSEAFTAAVPDAKDAQYVLFADLDRLEKSYLDQVPAQDRDLVKALRAVGASGSVTGNGEARFTLRVVGN</sequence>